<dbReference type="PANTHER" id="PTHR11669">
    <property type="entry name" value="REPLICATION FACTOR C / DNA POLYMERASE III GAMMA-TAU SUBUNIT"/>
    <property type="match status" value="1"/>
</dbReference>
<dbReference type="STRING" id="559295.C5DBD0"/>
<dbReference type="KEGG" id="lth:KLTH0A01540g"/>
<gene>
    <name evidence="8" type="ordered locus">KLTH0A01540g</name>
</gene>
<dbReference type="InterPro" id="IPR027417">
    <property type="entry name" value="P-loop_NTPase"/>
</dbReference>
<dbReference type="SMART" id="SM00382">
    <property type="entry name" value="AAA"/>
    <property type="match status" value="1"/>
</dbReference>
<dbReference type="SUPFAM" id="SSF48019">
    <property type="entry name" value="post-AAA+ oligomerization domain-like"/>
    <property type="match status" value="1"/>
</dbReference>
<evidence type="ECO:0000313" key="9">
    <source>
        <dbReference type="Proteomes" id="UP000002036"/>
    </source>
</evidence>
<dbReference type="InterPro" id="IPR050238">
    <property type="entry name" value="DNA_Rep/Repair_Clamp_Loader"/>
</dbReference>
<dbReference type="InterPro" id="IPR003959">
    <property type="entry name" value="ATPase_AAA_core"/>
</dbReference>
<dbReference type="EMBL" id="CU928165">
    <property type="protein sequence ID" value="CAR21087.1"/>
    <property type="molecule type" value="Genomic_DNA"/>
</dbReference>
<evidence type="ECO:0000259" key="7">
    <source>
        <dbReference type="SMART" id="SM00382"/>
    </source>
</evidence>
<organism evidence="8 9">
    <name type="scientific">Lachancea thermotolerans (strain ATCC 56472 / CBS 6340 / NRRL Y-8284)</name>
    <name type="common">Yeast</name>
    <name type="synonym">Kluyveromyces thermotolerans</name>
    <dbReference type="NCBI Taxonomy" id="559295"/>
    <lineage>
        <taxon>Eukaryota</taxon>
        <taxon>Fungi</taxon>
        <taxon>Dikarya</taxon>
        <taxon>Ascomycota</taxon>
        <taxon>Saccharomycotina</taxon>
        <taxon>Saccharomycetes</taxon>
        <taxon>Saccharomycetales</taxon>
        <taxon>Saccharomycetaceae</taxon>
        <taxon>Lachancea</taxon>
    </lineage>
</organism>
<dbReference type="GO" id="GO:0003689">
    <property type="term" value="F:DNA clamp loader activity"/>
    <property type="evidence" value="ECO:0007669"/>
    <property type="project" value="TreeGrafter"/>
</dbReference>
<dbReference type="Gene3D" id="1.10.8.60">
    <property type="match status" value="1"/>
</dbReference>
<dbReference type="GO" id="GO:0016887">
    <property type="term" value="F:ATP hydrolysis activity"/>
    <property type="evidence" value="ECO:0007669"/>
    <property type="project" value="InterPro"/>
</dbReference>
<dbReference type="CDD" id="cd00009">
    <property type="entry name" value="AAA"/>
    <property type="match status" value="1"/>
</dbReference>
<dbReference type="InterPro" id="IPR003593">
    <property type="entry name" value="AAA+_ATPase"/>
</dbReference>
<dbReference type="GO" id="GO:0031389">
    <property type="term" value="C:Rad17 RFC-like complex"/>
    <property type="evidence" value="ECO:0007669"/>
    <property type="project" value="TreeGrafter"/>
</dbReference>
<keyword evidence="5" id="KW-0067">ATP-binding</keyword>
<dbReference type="GO" id="GO:0006281">
    <property type="term" value="P:DNA repair"/>
    <property type="evidence" value="ECO:0007669"/>
    <property type="project" value="TreeGrafter"/>
</dbReference>
<sequence>MNRSAENLPWIEKYRPQTLDDVYGQREIVGTVRKFVKEGRLPHLLFYGPPGTGKTSMIVALSREIYGTNYRNMVLELNASDDRGIDVVRNQIKEFASTRQIFSKGFKLIILDEADAMTNAAQNALRRIIEKYTKNTRFCILANYAHKLTPALLSRCTRFRFQPLPTDAIEKRVNKVLILENLKLSREAFTALLRLSKGDMRRALNVLQASKATLDDPDAEVTEDTIYECIGAPHPQDIETALESMLKDDWSTAFFTVNKIRTLKGLALIDLVEGIVETLEGYELKPETRVELLCKLSDIEYAMSKGGNDKVQSSAVIGVVKSSFELEA</sequence>
<evidence type="ECO:0000256" key="3">
    <source>
        <dbReference type="ARBA" id="ARBA00022705"/>
    </source>
</evidence>
<evidence type="ECO:0000256" key="4">
    <source>
        <dbReference type="ARBA" id="ARBA00022741"/>
    </source>
</evidence>
<accession>C5DBD0</accession>
<dbReference type="Pfam" id="PF00004">
    <property type="entry name" value="AAA"/>
    <property type="match status" value="1"/>
</dbReference>
<dbReference type="SUPFAM" id="SSF52540">
    <property type="entry name" value="P-loop containing nucleoside triphosphate hydrolases"/>
    <property type="match status" value="1"/>
</dbReference>
<dbReference type="Gene3D" id="3.40.50.300">
    <property type="entry name" value="P-loop containing nucleotide triphosphate hydrolases"/>
    <property type="match status" value="1"/>
</dbReference>
<evidence type="ECO:0000256" key="6">
    <source>
        <dbReference type="ARBA" id="ARBA00023242"/>
    </source>
</evidence>
<dbReference type="GO" id="GO:0031390">
    <property type="term" value="C:Ctf18 RFC-like complex"/>
    <property type="evidence" value="ECO:0007669"/>
    <property type="project" value="TreeGrafter"/>
</dbReference>
<evidence type="ECO:0000256" key="2">
    <source>
        <dbReference type="ARBA" id="ARBA00005378"/>
    </source>
</evidence>
<dbReference type="FunFam" id="1.20.272.10:FF:000004">
    <property type="entry name" value="Replication factor C subunit 5"/>
    <property type="match status" value="1"/>
</dbReference>
<dbReference type="Proteomes" id="UP000002036">
    <property type="component" value="Chromosome A"/>
</dbReference>
<dbReference type="GeneID" id="8290322"/>
<dbReference type="eggNOG" id="KOG0990">
    <property type="taxonomic scope" value="Eukaryota"/>
</dbReference>
<dbReference type="HOGENOM" id="CLU_042324_2_0_1"/>
<keyword evidence="6" id="KW-0539">Nucleus</keyword>
<dbReference type="Pfam" id="PF08542">
    <property type="entry name" value="Rep_fac_C"/>
    <property type="match status" value="1"/>
</dbReference>
<comment type="similarity">
    <text evidence="2">Belongs to the activator 1 small subunits family.</text>
</comment>
<keyword evidence="9" id="KW-1185">Reference proteome</keyword>
<dbReference type="GO" id="GO:0005524">
    <property type="term" value="F:ATP binding"/>
    <property type="evidence" value="ECO:0007669"/>
    <property type="project" value="UniProtKB-KW"/>
</dbReference>
<dbReference type="NCBIfam" id="NF001679">
    <property type="entry name" value="PRK00440.1"/>
    <property type="match status" value="1"/>
</dbReference>
<reference evidence="8 9" key="1">
    <citation type="journal article" date="2009" name="Genome Res.">
        <title>Comparative genomics of protoploid Saccharomycetaceae.</title>
        <authorList>
            <consortium name="The Genolevures Consortium"/>
            <person name="Souciet J.-L."/>
            <person name="Dujon B."/>
            <person name="Gaillardin C."/>
            <person name="Johnston M."/>
            <person name="Baret P.V."/>
            <person name="Cliften P."/>
            <person name="Sherman D.J."/>
            <person name="Weissenbach J."/>
            <person name="Westhof E."/>
            <person name="Wincker P."/>
            <person name="Jubin C."/>
            <person name="Poulain J."/>
            <person name="Barbe V."/>
            <person name="Segurens B."/>
            <person name="Artiguenave F."/>
            <person name="Anthouard V."/>
            <person name="Vacherie B."/>
            <person name="Val M.-E."/>
            <person name="Fulton R.S."/>
            <person name="Minx P."/>
            <person name="Wilson R."/>
            <person name="Durrens P."/>
            <person name="Jean G."/>
            <person name="Marck C."/>
            <person name="Martin T."/>
            <person name="Nikolski M."/>
            <person name="Rolland T."/>
            <person name="Seret M.-L."/>
            <person name="Casaregola S."/>
            <person name="Despons L."/>
            <person name="Fairhead C."/>
            <person name="Fischer G."/>
            <person name="Lafontaine I."/>
            <person name="Leh V."/>
            <person name="Lemaire M."/>
            <person name="de Montigny J."/>
            <person name="Neuveglise C."/>
            <person name="Thierry A."/>
            <person name="Blanc-Lenfle I."/>
            <person name="Bleykasten C."/>
            <person name="Diffels J."/>
            <person name="Fritsch E."/>
            <person name="Frangeul L."/>
            <person name="Goeffon A."/>
            <person name="Jauniaux N."/>
            <person name="Kachouri-Lafond R."/>
            <person name="Payen C."/>
            <person name="Potier S."/>
            <person name="Pribylova L."/>
            <person name="Ozanne C."/>
            <person name="Richard G.-F."/>
            <person name="Sacerdot C."/>
            <person name="Straub M.-L."/>
            <person name="Talla E."/>
        </authorList>
    </citation>
    <scope>NUCLEOTIDE SEQUENCE [LARGE SCALE GENOMIC DNA]</scope>
    <source>
        <strain evidence="9">ATCC 56472 / CBS 6340 / NRRL Y-8284</strain>
    </source>
</reference>
<dbReference type="RefSeq" id="XP_002551529.1">
    <property type="nucleotide sequence ID" value="XM_002551483.1"/>
</dbReference>
<protein>
    <submittedName>
        <fullName evidence="8">KLTH0A01540p</fullName>
    </submittedName>
</protein>
<keyword evidence="4" id="KW-0547">Nucleotide-binding</keyword>
<evidence type="ECO:0000313" key="8">
    <source>
        <dbReference type="EMBL" id="CAR21087.1"/>
    </source>
</evidence>
<dbReference type="InParanoid" id="C5DBD0"/>
<proteinExistence type="inferred from homology"/>
<dbReference type="PANTHER" id="PTHR11669:SF9">
    <property type="entry name" value="REPLICATION FACTOR C SUBUNIT 5"/>
    <property type="match status" value="1"/>
</dbReference>
<feature type="domain" description="AAA+ ATPase" evidence="7">
    <location>
        <begin position="40"/>
        <end position="167"/>
    </location>
</feature>
<dbReference type="AlphaFoldDB" id="C5DBD0"/>
<keyword evidence="3" id="KW-0235">DNA replication</keyword>
<evidence type="ECO:0000256" key="5">
    <source>
        <dbReference type="ARBA" id="ARBA00022840"/>
    </source>
</evidence>
<comment type="subcellular location">
    <subcellularLocation>
        <location evidence="1">Nucleus</location>
    </subcellularLocation>
</comment>
<dbReference type="OrthoDB" id="4199794at2759"/>
<dbReference type="OMA" id="AEDNLPW"/>
<dbReference type="GO" id="GO:0031391">
    <property type="term" value="C:Elg1 RFC-like complex"/>
    <property type="evidence" value="ECO:0007669"/>
    <property type="project" value="TreeGrafter"/>
</dbReference>
<dbReference type="GO" id="GO:0003677">
    <property type="term" value="F:DNA binding"/>
    <property type="evidence" value="ECO:0007669"/>
    <property type="project" value="InterPro"/>
</dbReference>
<dbReference type="Gene3D" id="1.20.272.10">
    <property type="match status" value="1"/>
</dbReference>
<dbReference type="InterPro" id="IPR008921">
    <property type="entry name" value="DNA_pol3_clamp-load_cplx_C"/>
</dbReference>
<dbReference type="FunFam" id="3.40.50.300:FF:000129">
    <property type="entry name" value="Replication factor C subunit 5"/>
    <property type="match status" value="1"/>
</dbReference>
<name>C5DBD0_LACTC</name>
<dbReference type="GO" id="GO:0006271">
    <property type="term" value="P:DNA strand elongation involved in DNA replication"/>
    <property type="evidence" value="ECO:0007669"/>
    <property type="project" value="UniProtKB-ARBA"/>
</dbReference>
<dbReference type="GO" id="GO:0005663">
    <property type="term" value="C:DNA replication factor C complex"/>
    <property type="evidence" value="ECO:0007669"/>
    <property type="project" value="TreeGrafter"/>
</dbReference>
<evidence type="ECO:0000256" key="1">
    <source>
        <dbReference type="ARBA" id="ARBA00004123"/>
    </source>
</evidence>
<dbReference type="InterPro" id="IPR013748">
    <property type="entry name" value="Rep_factorC_C"/>
</dbReference>
<dbReference type="FunCoup" id="C5DBD0">
    <property type="interactions" value="852"/>
</dbReference>